<evidence type="ECO:0000313" key="2">
    <source>
        <dbReference type="EMBL" id="GAA6197259.1"/>
    </source>
</evidence>
<dbReference type="Proteomes" id="UP001441944">
    <property type="component" value="Unassembled WGS sequence"/>
</dbReference>
<evidence type="ECO:0000256" key="1">
    <source>
        <dbReference type="SAM" id="MobiDB-lite"/>
    </source>
</evidence>
<name>A0ABQ0AN44_9RHOB</name>
<protein>
    <submittedName>
        <fullName evidence="2">Uncharacterized protein</fullName>
    </submittedName>
</protein>
<proteinExistence type="predicted"/>
<dbReference type="EMBL" id="BAABWU010000010">
    <property type="protein sequence ID" value="GAA6197259.1"/>
    <property type="molecule type" value="Genomic_DNA"/>
</dbReference>
<comment type="caution">
    <text evidence="2">The sequence shown here is derived from an EMBL/GenBank/DDBJ whole genome shotgun (WGS) entry which is preliminary data.</text>
</comment>
<gene>
    <name evidence="2" type="ORF">NBRC116598_27030</name>
</gene>
<reference evidence="2 3" key="1">
    <citation type="submission" date="2024-04" db="EMBL/GenBank/DDBJ databases">
        <title>Draft genome sequence of Pseudophaeobacter arcticus NBRC 116598.</title>
        <authorList>
            <person name="Miyakawa T."/>
            <person name="Kusuya Y."/>
            <person name="Miura T."/>
        </authorList>
    </citation>
    <scope>NUCLEOTIDE SEQUENCE [LARGE SCALE GENOMIC DNA]</scope>
    <source>
        <strain evidence="2 3">SU-CL00105</strain>
    </source>
</reference>
<feature type="region of interest" description="Disordered" evidence="1">
    <location>
        <begin position="1"/>
        <end position="21"/>
    </location>
</feature>
<organism evidence="2 3">
    <name type="scientific">Pseudophaeobacter arcticus</name>
    <dbReference type="NCBI Taxonomy" id="385492"/>
    <lineage>
        <taxon>Bacteria</taxon>
        <taxon>Pseudomonadati</taxon>
        <taxon>Pseudomonadota</taxon>
        <taxon>Alphaproteobacteria</taxon>
        <taxon>Rhodobacterales</taxon>
        <taxon>Paracoccaceae</taxon>
        <taxon>Pseudophaeobacter</taxon>
    </lineage>
</organism>
<sequence>MPLVTSATAQATCPDRSDRAKKVSRLPAALARLAAAPPEPSPTEARAWGRNEVLGALARAAGAARAAAAAERKKRLENMSVNI</sequence>
<accession>A0ABQ0AN44</accession>
<evidence type="ECO:0000313" key="3">
    <source>
        <dbReference type="Proteomes" id="UP001441944"/>
    </source>
</evidence>
<feature type="compositionally biased region" description="Polar residues" evidence="1">
    <location>
        <begin position="1"/>
        <end position="11"/>
    </location>
</feature>
<keyword evidence="3" id="KW-1185">Reference proteome</keyword>